<keyword evidence="2" id="KW-1185">Reference proteome</keyword>
<evidence type="ECO:0000313" key="1">
    <source>
        <dbReference type="EMBL" id="KAJ8340517.1"/>
    </source>
</evidence>
<dbReference type="EMBL" id="JAINUF010000016">
    <property type="protein sequence ID" value="KAJ8340517.1"/>
    <property type="molecule type" value="Genomic_DNA"/>
</dbReference>
<protein>
    <submittedName>
        <fullName evidence="1">Uncharacterized protein</fullName>
    </submittedName>
</protein>
<comment type="caution">
    <text evidence="1">The sequence shown here is derived from an EMBL/GenBank/DDBJ whole genome shotgun (WGS) entry which is preliminary data.</text>
</comment>
<organism evidence="1 2">
    <name type="scientific">Synaphobranchus kaupii</name>
    <name type="common">Kaup's arrowtooth eel</name>
    <dbReference type="NCBI Taxonomy" id="118154"/>
    <lineage>
        <taxon>Eukaryota</taxon>
        <taxon>Metazoa</taxon>
        <taxon>Chordata</taxon>
        <taxon>Craniata</taxon>
        <taxon>Vertebrata</taxon>
        <taxon>Euteleostomi</taxon>
        <taxon>Actinopterygii</taxon>
        <taxon>Neopterygii</taxon>
        <taxon>Teleostei</taxon>
        <taxon>Anguilliformes</taxon>
        <taxon>Synaphobranchidae</taxon>
        <taxon>Synaphobranchus</taxon>
    </lineage>
</organism>
<dbReference type="Proteomes" id="UP001152622">
    <property type="component" value="Chromosome 16"/>
</dbReference>
<dbReference type="AlphaFoldDB" id="A0A9Q1IHZ9"/>
<gene>
    <name evidence="1" type="ORF">SKAU_G00351500</name>
</gene>
<accession>A0A9Q1IHZ9</accession>
<reference evidence="1" key="1">
    <citation type="journal article" date="2023" name="Science">
        <title>Genome structures resolve the early diversification of teleost fishes.</title>
        <authorList>
            <person name="Parey E."/>
            <person name="Louis A."/>
            <person name="Montfort J."/>
            <person name="Bouchez O."/>
            <person name="Roques C."/>
            <person name="Iampietro C."/>
            <person name="Lluch J."/>
            <person name="Castinel A."/>
            <person name="Donnadieu C."/>
            <person name="Desvignes T."/>
            <person name="Floi Bucao C."/>
            <person name="Jouanno E."/>
            <person name="Wen M."/>
            <person name="Mejri S."/>
            <person name="Dirks R."/>
            <person name="Jansen H."/>
            <person name="Henkel C."/>
            <person name="Chen W.J."/>
            <person name="Zahm M."/>
            <person name="Cabau C."/>
            <person name="Klopp C."/>
            <person name="Thompson A.W."/>
            <person name="Robinson-Rechavi M."/>
            <person name="Braasch I."/>
            <person name="Lecointre G."/>
            <person name="Bobe J."/>
            <person name="Postlethwait J.H."/>
            <person name="Berthelot C."/>
            <person name="Roest Crollius H."/>
            <person name="Guiguen Y."/>
        </authorList>
    </citation>
    <scope>NUCLEOTIDE SEQUENCE</scope>
    <source>
        <strain evidence="1">WJC10195</strain>
    </source>
</reference>
<evidence type="ECO:0000313" key="2">
    <source>
        <dbReference type="Proteomes" id="UP001152622"/>
    </source>
</evidence>
<sequence length="60" mass="6498">MEEVRTLEGQGLNSLVFYAFQKKASTSNQFPKQGVNLQGLTLPTACAYCMTLTCPQDGPA</sequence>
<proteinExistence type="predicted"/>
<name>A0A9Q1IHZ9_SYNKA</name>